<sequence>MMCLSDCVWVRTNFSVLVDECIAILARDSDVRASLVPAGESEDIVRLCTALEELIQEKFVRGSTLALTRIIRRGLVQRDEGLAKAEASEGYTPSGVREYVVRALMLMVTVHERLRCMGEAVRDRVLCLVVAKLWWTCLDFVTQIGSDVHVREVGGKPSGYAKALTLQITAEMHFLKTILQRFQKGVSDGLILELGERLENLLWECKVDTEAAESARKVVTRDAMYRSKVLAECFR</sequence>
<keyword evidence="1" id="KW-0813">Transport</keyword>
<proteinExistence type="predicted"/>
<dbReference type="AlphaFoldDB" id="A0A7S1DHP5"/>
<evidence type="ECO:0000313" key="3">
    <source>
        <dbReference type="EMBL" id="CAD8947722.1"/>
    </source>
</evidence>
<evidence type="ECO:0000259" key="2">
    <source>
        <dbReference type="Pfam" id="PF15469"/>
    </source>
</evidence>
<protein>
    <recommendedName>
        <fullName evidence="2">Exocyst complex component EXOC2/Sec5 N-terminal domain-containing protein</fullName>
    </recommendedName>
</protein>
<dbReference type="Pfam" id="PF15469">
    <property type="entry name" value="Sec5"/>
    <property type="match status" value="1"/>
</dbReference>
<dbReference type="EMBL" id="HBFX01003566">
    <property type="protein sequence ID" value="CAD8947722.1"/>
    <property type="molecule type" value="Transcribed_RNA"/>
</dbReference>
<evidence type="ECO:0000256" key="1">
    <source>
        <dbReference type="ARBA" id="ARBA00022448"/>
    </source>
</evidence>
<gene>
    <name evidence="3" type="ORF">HAND00432_LOCUS2240</name>
</gene>
<reference evidence="3" key="1">
    <citation type="submission" date="2021-01" db="EMBL/GenBank/DDBJ databases">
        <authorList>
            <person name="Corre E."/>
            <person name="Pelletier E."/>
            <person name="Niang G."/>
            <person name="Scheremetjew M."/>
            <person name="Finn R."/>
            <person name="Kale V."/>
            <person name="Holt S."/>
            <person name="Cochrane G."/>
            <person name="Meng A."/>
            <person name="Brown T."/>
            <person name="Cohen L."/>
        </authorList>
    </citation>
    <scope>NUCLEOTIDE SEQUENCE</scope>
    <source>
        <strain evidence="3">CCMP644</strain>
    </source>
</reference>
<dbReference type="InterPro" id="IPR039481">
    <property type="entry name" value="EXOC2/Sec5_N_dom"/>
</dbReference>
<name>A0A7S1DHP5_HEMAN</name>
<accession>A0A7S1DHP5</accession>
<organism evidence="3">
    <name type="scientific">Hemiselmis andersenii</name>
    <name type="common">Cryptophyte alga</name>
    <dbReference type="NCBI Taxonomy" id="464988"/>
    <lineage>
        <taxon>Eukaryota</taxon>
        <taxon>Cryptophyceae</taxon>
        <taxon>Cryptomonadales</taxon>
        <taxon>Hemiselmidaceae</taxon>
        <taxon>Hemiselmis</taxon>
    </lineage>
</organism>
<feature type="domain" description="Exocyst complex component EXOC2/Sec5 N-terminal" evidence="2">
    <location>
        <begin position="9"/>
        <end position="184"/>
    </location>
</feature>